<name>A0A645E3H1_9ZZZZ</name>
<gene>
    <name evidence="1" type="ORF">SDC9_143504</name>
</gene>
<dbReference type="AlphaFoldDB" id="A0A645E3H1"/>
<protein>
    <submittedName>
        <fullName evidence="1">Uncharacterized protein</fullName>
    </submittedName>
</protein>
<organism evidence="1">
    <name type="scientific">bioreactor metagenome</name>
    <dbReference type="NCBI Taxonomy" id="1076179"/>
    <lineage>
        <taxon>unclassified sequences</taxon>
        <taxon>metagenomes</taxon>
        <taxon>ecological metagenomes</taxon>
    </lineage>
</organism>
<comment type="caution">
    <text evidence="1">The sequence shown here is derived from an EMBL/GenBank/DDBJ whole genome shotgun (WGS) entry which is preliminary data.</text>
</comment>
<proteinExistence type="predicted"/>
<evidence type="ECO:0000313" key="1">
    <source>
        <dbReference type="EMBL" id="MPM96344.1"/>
    </source>
</evidence>
<dbReference type="EMBL" id="VSSQ01042731">
    <property type="protein sequence ID" value="MPM96344.1"/>
    <property type="molecule type" value="Genomic_DNA"/>
</dbReference>
<accession>A0A645E3H1</accession>
<sequence>MAGGHNHINAYCNAADFILYLLHIIAQIGLCQHDNWRCTAIPRHGKIAFETARVVVVIERHADKDNIDIGRDGLRLAAYAHGGALKNAFARQNRLNKRVVGVFAAALDHDKIADGRKISRAGCVVAEFAGYLGQALARFVGDLIQRIIL</sequence>
<reference evidence="1" key="1">
    <citation type="submission" date="2019-08" db="EMBL/GenBank/DDBJ databases">
        <authorList>
            <person name="Kucharzyk K."/>
            <person name="Murdoch R.W."/>
            <person name="Higgins S."/>
            <person name="Loffler F."/>
        </authorList>
    </citation>
    <scope>NUCLEOTIDE SEQUENCE</scope>
</reference>